<dbReference type="SUPFAM" id="SSF47384">
    <property type="entry name" value="Homodimeric domain of signal transducing histidine kinase"/>
    <property type="match status" value="1"/>
</dbReference>
<dbReference type="SMART" id="SM00387">
    <property type="entry name" value="HATPase_c"/>
    <property type="match status" value="1"/>
</dbReference>
<dbReference type="InterPro" id="IPR018212">
    <property type="entry name" value="Na/solute_symporter_CS"/>
</dbReference>
<dbReference type="Gene3D" id="1.20.1730.10">
    <property type="entry name" value="Sodium/glucose cotransporter"/>
    <property type="match status" value="1"/>
</dbReference>
<evidence type="ECO:0000256" key="12">
    <source>
        <dbReference type="ARBA" id="ARBA00022840"/>
    </source>
</evidence>
<dbReference type="PROSITE" id="PS00457">
    <property type="entry name" value="NA_SOLUT_SYMP_2"/>
    <property type="match status" value="1"/>
</dbReference>
<dbReference type="InterPro" id="IPR038377">
    <property type="entry name" value="Na/Glc_symporter_sf"/>
</dbReference>
<feature type="transmembrane region" description="Helical" evidence="17">
    <location>
        <begin position="153"/>
        <end position="178"/>
    </location>
</feature>
<dbReference type="PROSITE" id="PS50109">
    <property type="entry name" value="HIS_KIN"/>
    <property type="match status" value="1"/>
</dbReference>
<evidence type="ECO:0000256" key="10">
    <source>
        <dbReference type="ARBA" id="ARBA00022741"/>
    </source>
</evidence>
<dbReference type="OrthoDB" id="9764438at2"/>
<dbReference type="EC" id="2.7.13.3" evidence="5"/>
<dbReference type="InterPro" id="IPR005467">
    <property type="entry name" value="His_kinase_dom"/>
</dbReference>
<dbReference type="InterPro" id="IPR036097">
    <property type="entry name" value="HisK_dim/P_sf"/>
</dbReference>
<keyword evidence="15 17" id="KW-0472">Membrane</keyword>
<organism evidence="19 20">
    <name type="scientific">Spirosoma telluris</name>
    <dbReference type="NCBI Taxonomy" id="2183553"/>
    <lineage>
        <taxon>Bacteria</taxon>
        <taxon>Pseudomonadati</taxon>
        <taxon>Bacteroidota</taxon>
        <taxon>Cytophagia</taxon>
        <taxon>Cytophagales</taxon>
        <taxon>Cytophagaceae</taxon>
        <taxon>Spirosoma</taxon>
    </lineage>
</organism>
<comment type="subcellular location">
    <subcellularLocation>
        <location evidence="2">Cell membrane</location>
    </subcellularLocation>
    <subcellularLocation>
        <location evidence="3">Membrane raft</location>
        <topology evidence="3">Multi-pass membrane protein</topology>
    </subcellularLocation>
</comment>
<comment type="caution">
    <text evidence="19">The sequence shown here is derived from an EMBL/GenBank/DDBJ whole genome shotgun (WGS) entry which is preliminary data.</text>
</comment>
<evidence type="ECO:0000256" key="16">
    <source>
        <dbReference type="SAM" id="Coils"/>
    </source>
</evidence>
<dbReference type="GO" id="GO:0045121">
    <property type="term" value="C:membrane raft"/>
    <property type="evidence" value="ECO:0007669"/>
    <property type="project" value="UniProtKB-SubCell"/>
</dbReference>
<evidence type="ECO:0000256" key="5">
    <source>
        <dbReference type="ARBA" id="ARBA00012438"/>
    </source>
</evidence>
<name>A0A327NRY3_9BACT</name>
<feature type="transmembrane region" description="Helical" evidence="17">
    <location>
        <begin position="284"/>
        <end position="308"/>
    </location>
</feature>
<feature type="transmembrane region" description="Helical" evidence="17">
    <location>
        <begin position="417"/>
        <end position="441"/>
    </location>
</feature>
<feature type="transmembrane region" description="Helical" evidence="17">
    <location>
        <begin position="248"/>
        <end position="263"/>
    </location>
</feature>
<keyword evidence="9 17" id="KW-0812">Transmembrane</keyword>
<dbReference type="PROSITE" id="PS50283">
    <property type="entry name" value="NA_SOLUT_SYMP_3"/>
    <property type="match status" value="1"/>
</dbReference>
<feature type="transmembrane region" description="Helical" evidence="17">
    <location>
        <begin position="395"/>
        <end position="411"/>
    </location>
</feature>
<dbReference type="InterPro" id="IPR003594">
    <property type="entry name" value="HATPase_dom"/>
</dbReference>
<dbReference type="Gene3D" id="1.10.287.130">
    <property type="match status" value="1"/>
</dbReference>
<dbReference type="InterPro" id="IPR001734">
    <property type="entry name" value="Na/solute_symporter"/>
</dbReference>
<comment type="similarity">
    <text evidence="4">Belongs to the sodium:solute symporter (SSF) (TC 2.A.21) family.</text>
</comment>
<dbReference type="FunFam" id="1.10.287.130:FF:000001">
    <property type="entry name" value="Two-component sensor histidine kinase"/>
    <property type="match status" value="1"/>
</dbReference>
<feature type="transmembrane region" description="Helical" evidence="17">
    <location>
        <begin position="66"/>
        <end position="85"/>
    </location>
</feature>
<keyword evidence="8" id="KW-0808">Transferase</keyword>
<evidence type="ECO:0000256" key="1">
    <source>
        <dbReference type="ARBA" id="ARBA00000085"/>
    </source>
</evidence>
<evidence type="ECO:0000256" key="17">
    <source>
        <dbReference type="SAM" id="Phobius"/>
    </source>
</evidence>
<evidence type="ECO:0000256" key="8">
    <source>
        <dbReference type="ARBA" id="ARBA00022679"/>
    </source>
</evidence>
<keyword evidence="20" id="KW-1185">Reference proteome</keyword>
<dbReference type="GO" id="GO:0022857">
    <property type="term" value="F:transmembrane transporter activity"/>
    <property type="evidence" value="ECO:0007669"/>
    <property type="project" value="InterPro"/>
</dbReference>
<dbReference type="Proteomes" id="UP000249016">
    <property type="component" value="Unassembled WGS sequence"/>
</dbReference>
<feature type="transmembrane region" description="Helical" evidence="17">
    <location>
        <begin position="453"/>
        <end position="475"/>
    </location>
</feature>
<keyword evidence="14" id="KW-0902">Two-component regulatory system</keyword>
<dbReference type="PANTHER" id="PTHR43711:SF1">
    <property type="entry name" value="HISTIDINE KINASE 1"/>
    <property type="match status" value="1"/>
</dbReference>
<gene>
    <name evidence="19" type="ORF">HMF3257_30950</name>
</gene>
<keyword evidence="6" id="KW-1003">Cell membrane</keyword>
<dbReference type="InterPro" id="IPR004358">
    <property type="entry name" value="Sig_transdc_His_kin-like_C"/>
</dbReference>
<evidence type="ECO:0000256" key="9">
    <source>
        <dbReference type="ARBA" id="ARBA00022692"/>
    </source>
</evidence>
<feature type="transmembrane region" description="Helical" evidence="17">
    <location>
        <begin position="6"/>
        <end position="24"/>
    </location>
</feature>
<evidence type="ECO:0000256" key="7">
    <source>
        <dbReference type="ARBA" id="ARBA00022553"/>
    </source>
</evidence>
<keyword evidence="16" id="KW-0175">Coiled coil</keyword>
<dbReference type="PANTHER" id="PTHR43711">
    <property type="entry name" value="TWO-COMPONENT HISTIDINE KINASE"/>
    <property type="match status" value="1"/>
</dbReference>
<evidence type="ECO:0000256" key="13">
    <source>
        <dbReference type="ARBA" id="ARBA00022989"/>
    </source>
</evidence>
<keyword evidence="7" id="KW-0597">Phosphoprotein</keyword>
<keyword evidence="13 17" id="KW-1133">Transmembrane helix</keyword>
<dbReference type="PRINTS" id="PR00344">
    <property type="entry name" value="BCTRLSENSOR"/>
</dbReference>
<dbReference type="CDD" id="cd10322">
    <property type="entry name" value="SLC5sbd"/>
    <property type="match status" value="1"/>
</dbReference>
<dbReference type="AlphaFoldDB" id="A0A327NRY3"/>
<evidence type="ECO:0000256" key="3">
    <source>
        <dbReference type="ARBA" id="ARBA00004314"/>
    </source>
</evidence>
<dbReference type="InterPro" id="IPR050736">
    <property type="entry name" value="Sensor_HK_Regulatory"/>
</dbReference>
<reference evidence="19 20" key="1">
    <citation type="submission" date="2018-06" db="EMBL/GenBank/DDBJ databases">
        <title>Spirosoma sp. HMF3257 Genome sequencing and assembly.</title>
        <authorList>
            <person name="Kang H."/>
            <person name="Cha I."/>
            <person name="Kim H."/>
            <person name="Kang J."/>
            <person name="Joh K."/>
        </authorList>
    </citation>
    <scope>NUCLEOTIDE SEQUENCE [LARGE SCALE GENOMIC DNA]</scope>
    <source>
        <strain evidence="19 20">HMF3257</strain>
    </source>
</reference>
<evidence type="ECO:0000256" key="2">
    <source>
        <dbReference type="ARBA" id="ARBA00004236"/>
    </source>
</evidence>
<dbReference type="RefSeq" id="WP_111348211.1">
    <property type="nucleotide sequence ID" value="NZ_QLII01000001.1"/>
</dbReference>
<proteinExistence type="inferred from homology"/>
<dbReference type="FunFam" id="3.30.565.10:FF:000023">
    <property type="entry name" value="PAS domain-containing sensor histidine kinase"/>
    <property type="match status" value="1"/>
</dbReference>
<sequence length="907" mass="100409">MTSLPLLLCSLLYLGLLFSVAYWAEKRTRKGRRFIDNPYVYALSISVYCTAWTFYGSVGRASSDGIEYLTSFIGPTLGAPLWWSIQRKIIRICKTQRITSIADFISSRYGKSRMLGVMATLLCVLGAIPYISIQLKAITTSFAVLSGQPLTGASGAFLSNQALIISLALALFTILFGTRKLEATEQHEGLVTAIAFESIVKLVAFLSIGLFVTFSLFDGPADLFEQAAAIPSLVKLFTFSSSTSTTNWFWYSCLSMMAILFLPRQFQVAVVENVDEKHLNKAMWLFPLYLFLINLFVLPLTFAGKLLLSPAVDADNYVLSLPLQFGQNGLALLAYIGGFSAATSMIIVETIALSVMISNNVVMPILVNRPSWQTRFDPMTGGASRSSIVITIRRLAIVSLLLLAYIYYHYVANHYSLVSVGVISFVAVAQFTPAMIGGLFWKRGSQQGAKVGLLMGALVWLYTLIMPSLVSVGLLPTSIVSDGPFGLAFLKPYEFLGLTGLDPISHALFWSLFFNTGGYLWGAFNRPQSLIEQNQALLFVDVFRLARSGEQSVTWNGQALATDLRSLLATFFGEEPTRRALDRYIQRNQLSVGSDYADPRLVTYAEKWLAGAIGTASARIMVASVTNEEPLSVDEVIHILKASQELMTVNKKLTRKSAELQQMTQQLSLANERLKQTDQQKDDFVSTVTHEIRTPLTSIRALSEILHDQTDMDEQVRQEFLSRVIRETERLSRLINQVLDMERYDSGRYSLNLERIAMADLISESVENVAQLARDKGVWLEVCPTLAPLSVNGDRDRLMQVLINLLSNAIKFAPADTGHVRICLQAHEHWAELSVTDNGVGIEPDVQQLIFEKFYQASNQTVRKPKGSGLGLAISKKIIDLHNGNISVLSAPGQGAQFICSLPAYYT</sequence>
<keyword evidence="10" id="KW-0547">Nucleotide-binding</keyword>
<feature type="transmembrane region" description="Helical" evidence="17">
    <location>
        <begin position="328"/>
        <end position="348"/>
    </location>
</feature>
<evidence type="ECO:0000313" key="19">
    <source>
        <dbReference type="EMBL" id="RAI77495.1"/>
    </source>
</evidence>
<feature type="transmembrane region" description="Helical" evidence="17">
    <location>
        <begin position="190"/>
        <end position="217"/>
    </location>
</feature>
<accession>A0A327NRY3</accession>
<dbReference type="SMART" id="SM00388">
    <property type="entry name" value="HisKA"/>
    <property type="match status" value="1"/>
</dbReference>
<evidence type="ECO:0000313" key="20">
    <source>
        <dbReference type="Proteomes" id="UP000249016"/>
    </source>
</evidence>
<feature type="domain" description="Histidine kinase" evidence="18">
    <location>
        <begin position="687"/>
        <end position="906"/>
    </location>
</feature>
<dbReference type="GO" id="GO:0000155">
    <property type="term" value="F:phosphorelay sensor kinase activity"/>
    <property type="evidence" value="ECO:0007669"/>
    <property type="project" value="InterPro"/>
</dbReference>
<evidence type="ECO:0000259" key="18">
    <source>
        <dbReference type="PROSITE" id="PS50109"/>
    </source>
</evidence>
<dbReference type="GO" id="GO:0005886">
    <property type="term" value="C:plasma membrane"/>
    <property type="evidence" value="ECO:0007669"/>
    <property type="project" value="UniProtKB-SubCell"/>
</dbReference>
<dbReference type="SUPFAM" id="SSF55874">
    <property type="entry name" value="ATPase domain of HSP90 chaperone/DNA topoisomerase II/histidine kinase"/>
    <property type="match status" value="1"/>
</dbReference>
<keyword evidence="12" id="KW-0067">ATP-binding</keyword>
<feature type="transmembrane region" description="Helical" evidence="17">
    <location>
        <begin position="114"/>
        <end position="133"/>
    </location>
</feature>
<feature type="coiled-coil region" evidence="16">
    <location>
        <begin position="646"/>
        <end position="680"/>
    </location>
</feature>
<evidence type="ECO:0000256" key="4">
    <source>
        <dbReference type="ARBA" id="ARBA00006434"/>
    </source>
</evidence>
<dbReference type="CDD" id="cd00082">
    <property type="entry name" value="HisKA"/>
    <property type="match status" value="1"/>
</dbReference>
<evidence type="ECO:0000256" key="15">
    <source>
        <dbReference type="ARBA" id="ARBA00023136"/>
    </source>
</evidence>
<dbReference type="Gene3D" id="3.30.565.10">
    <property type="entry name" value="Histidine kinase-like ATPase, C-terminal domain"/>
    <property type="match status" value="1"/>
</dbReference>
<dbReference type="Pfam" id="PF00512">
    <property type="entry name" value="HisKA"/>
    <property type="match status" value="1"/>
</dbReference>
<evidence type="ECO:0000256" key="11">
    <source>
        <dbReference type="ARBA" id="ARBA00022777"/>
    </source>
</evidence>
<feature type="transmembrane region" description="Helical" evidence="17">
    <location>
        <begin position="36"/>
        <end position="54"/>
    </location>
</feature>
<protein>
    <recommendedName>
        <fullName evidence="5">histidine kinase</fullName>
        <ecNumber evidence="5">2.7.13.3</ecNumber>
    </recommendedName>
</protein>
<dbReference type="GO" id="GO:0005524">
    <property type="term" value="F:ATP binding"/>
    <property type="evidence" value="ECO:0007669"/>
    <property type="project" value="UniProtKB-KW"/>
</dbReference>
<comment type="catalytic activity">
    <reaction evidence="1">
        <text>ATP + protein L-histidine = ADP + protein N-phospho-L-histidine.</text>
        <dbReference type="EC" id="2.7.13.3"/>
    </reaction>
</comment>
<dbReference type="CDD" id="cd16922">
    <property type="entry name" value="HATPase_EvgS-ArcB-TorS-like"/>
    <property type="match status" value="1"/>
</dbReference>
<dbReference type="EMBL" id="QLII01000001">
    <property type="protein sequence ID" value="RAI77495.1"/>
    <property type="molecule type" value="Genomic_DNA"/>
</dbReference>
<dbReference type="InterPro" id="IPR003661">
    <property type="entry name" value="HisK_dim/P_dom"/>
</dbReference>
<evidence type="ECO:0000256" key="14">
    <source>
        <dbReference type="ARBA" id="ARBA00023012"/>
    </source>
</evidence>
<evidence type="ECO:0000256" key="6">
    <source>
        <dbReference type="ARBA" id="ARBA00022475"/>
    </source>
</evidence>
<keyword evidence="11 19" id="KW-0418">Kinase</keyword>
<dbReference type="InterPro" id="IPR036890">
    <property type="entry name" value="HATPase_C_sf"/>
</dbReference>
<dbReference type="Pfam" id="PF02518">
    <property type="entry name" value="HATPase_c"/>
    <property type="match status" value="1"/>
</dbReference>